<dbReference type="AlphaFoldDB" id="A0A8J6XD95"/>
<proteinExistence type="predicted"/>
<keyword evidence="2" id="KW-1185">Reference proteome</keyword>
<reference evidence="1" key="1">
    <citation type="submission" date="2020-09" db="EMBL/GenBank/DDBJ databases">
        <title>Iningainema tapete sp. nov. (Scytonemataceae, Cyanobacteria) from greenhouses in central Florida (USA) produces two types of nodularin with biosynthetic potential for microcystin-LR and anabaenopeptins.</title>
        <authorList>
            <person name="Berthold D.E."/>
            <person name="Lefler F.W."/>
            <person name="Huang I.-S."/>
            <person name="Abdulla H."/>
            <person name="Zimba P.V."/>
            <person name="Laughinghouse H.D. IV."/>
        </authorList>
    </citation>
    <scope>NUCLEOTIDE SEQUENCE</scope>
    <source>
        <strain evidence="1">BLCCT55</strain>
    </source>
</reference>
<organism evidence="1 2">
    <name type="scientific">Iningainema tapete BLCC-T55</name>
    <dbReference type="NCBI Taxonomy" id="2748662"/>
    <lineage>
        <taxon>Bacteria</taxon>
        <taxon>Bacillati</taxon>
        <taxon>Cyanobacteriota</taxon>
        <taxon>Cyanophyceae</taxon>
        <taxon>Nostocales</taxon>
        <taxon>Scytonemataceae</taxon>
        <taxon>Iningainema tapete</taxon>
    </lineage>
</organism>
<dbReference type="EMBL" id="JACXAE010000013">
    <property type="protein sequence ID" value="MBD2771173.1"/>
    <property type="molecule type" value="Genomic_DNA"/>
</dbReference>
<protein>
    <submittedName>
        <fullName evidence="1">Uncharacterized protein</fullName>
    </submittedName>
</protein>
<gene>
    <name evidence="1" type="ORF">ICL16_03295</name>
</gene>
<sequence>MAGMTPRQIQILLRVDREIALQHFLNDHLLPLLEERGYTLRNLLQALGGLAFDQQEKVVAHHLWDGVAHLDQVKHLENTAL</sequence>
<dbReference type="RefSeq" id="WP_190825463.1">
    <property type="nucleotide sequence ID" value="NZ_JACXAE010000013.1"/>
</dbReference>
<comment type="caution">
    <text evidence="1">The sequence shown here is derived from an EMBL/GenBank/DDBJ whole genome shotgun (WGS) entry which is preliminary data.</text>
</comment>
<name>A0A8J6XD95_9CYAN</name>
<dbReference type="Proteomes" id="UP000629098">
    <property type="component" value="Unassembled WGS sequence"/>
</dbReference>
<evidence type="ECO:0000313" key="2">
    <source>
        <dbReference type="Proteomes" id="UP000629098"/>
    </source>
</evidence>
<accession>A0A8J6XD95</accession>
<evidence type="ECO:0000313" key="1">
    <source>
        <dbReference type="EMBL" id="MBD2771173.1"/>
    </source>
</evidence>